<sequence length="274" mass="32328">MTVITLTVFFLIRNYMKKIILLINLLIVTSFFSQKKFDVVYEADYKLNYKLSKSSTYKKTTTFALLINQDASFFKNMNKYIADSLEFEKVHLPLNESMKYVTDFRETIGTTSAKLYVTTEVNYADYSYDEPNSIVWKTKNEFKTVLGFKCQKAETTKYGRTWTAWFTTDIPFQYGPYKFNGLPGLITEIYDSKDEYHYTLYSFRKRKYTCKSANVATNAKHTTKEKIWELLKNKVAGRMQVHEQFIENKEDLEMIRRNAETAAKDYNPIELSIY</sequence>
<name>A0A543DVA6_9FLAO</name>
<reference evidence="1 2" key="1">
    <citation type="submission" date="2019-06" db="EMBL/GenBank/DDBJ databases">
        <title>Sorghum-associated microbial communities from plants grown in Nebraska, USA.</title>
        <authorList>
            <person name="Schachtman D."/>
        </authorList>
    </citation>
    <scope>NUCLEOTIDE SEQUENCE [LARGE SCALE GENOMIC DNA]</scope>
    <source>
        <strain evidence="1 2">110</strain>
    </source>
</reference>
<keyword evidence="2" id="KW-1185">Reference proteome</keyword>
<dbReference type="InterPro" id="IPR005901">
    <property type="entry name" value="GLPGLI"/>
</dbReference>
<accession>A0A543DVA6</accession>
<proteinExistence type="predicted"/>
<dbReference type="EMBL" id="VFPD01000005">
    <property type="protein sequence ID" value="TQM13255.1"/>
    <property type="molecule type" value="Genomic_DNA"/>
</dbReference>
<comment type="caution">
    <text evidence="1">The sequence shown here is derived from an EMBL/GenBank/DDBJ whole genome shotgun (WGS) entry which is preliminary data.</text>
</comment>
<dbReference type="AlphaFoldDB" id="A0A543DVA6"/>
<evidence type="ECO:0000313" key="1">
    <source>
        <dbReference type="EMBL" id="TQM13255.1"/>
    </source>
</evidence>
<dbReference type="Pfam" id="PF09697">
    <property type="entry name" value="Porph_ging"/>
    <property type="match status" value="1"/>
</dbReference>
<dbReference type="NCBIfam" id="TIGR01200">
    <property type="entry name" value="GLPGLI"/>
    <property type="match status" value="1"/>
</dbReference>
<gene>
    <name evidence="1" type="ORF">FB551_4626</name>
</gene>
<protein>
    <submittedName>
        <fullName evidence="1">GLPGLI family protein</fullName>
    </submittedName>
</protein>
<evidence type="ECO:0000313" key="2">
    <source>
        <dbReference type="Proteomes" id="UP000316437"/>
    </source>
</evidence>
<organism evidence="1 2">
    <name type="scientific">Chryseobacterium aquifrigidense</name>
    <dbReference type="NCBI Taxonomy" id="558021"/>
    <lineage>
        <taxon>Bacteria</taxon>
        <taxon>Pseudomonadati</taxon>
        <taxon>Bacteroidota</taxon>
        <taxon>Flavobacteriia</taxon>
        <taxon>Flavobacteriales</taxon>
        <taxon>Weeksellaceae</taxon>
        <taxon>Chryseobacterium group</taxon>
        <taxon>Chryseobacterium</taxon>
    </lineage>
</organism>
<dbReference type="Proteomes" id="UP000316437">
    <property type="component" value="Unassembled WGS sequence"/>
</dbReference>